<dbReference type="PANTHER" id="PTHR12110">
    <property type="entry name" value="HYDROXYPYRUVATE ISOMERASE"/>
    <property type="match status" value="1"/>
</dbReference>
<evidence type="ECO:0000259" key="2">
    <source>
        <dbReference type="SMART" id="SM00976"/>
    </source>
</evidence>
<accession>A0A0J9HF70</accession>
<feature type="region of interest" description="Disordered" evidence="1">
    <location>
        <begin position="1134"/>
        <end position="1167"/>
    </location>
</feature>
<feature type="compositionally biased region" description="Acidic residues" evidence="1">
    <location>
        <begin position="814"/>
        <end position="831"/>
    </location>
</feature>
<dbReference type="SMART" id="SM00976">
    <property type="entry name" value="Telo_bind"/>
    <property type="match status" value="1"/>
</dbReference>
<dbReference type="GO" id="GO:0000781">
    <property type="term" value="C:chromosome, telomeric region"/>
    <property type="evidence" value="ECO:0007669"/>
    <property type="project" value="InterPro"/>
</dbReference>
<evidence type="ECO:0000313" key="3">
    <source>
        <dbReference type="EMBL" id="KMW67684.1"/>
    </source>
</evidence>
<dbReference type="InterPro" id="IPR013022">
    <property type="entry name" value="Xyl_isomerase-like_TIM-brl"/>
</dbReference>
<feature type="region of interest" description="Disordered" evidence="1">
    <location>
        <begin position="783"/>
        <end position="1115"/>
    </location>
</feature>
<feature type="compositionally biased region" description="Basic and acidic residues" evidence="1">
    <location>
        <begin position="935"/>
        <end position="947"/>
    </location>
</feature>
<dbReference type="GO" id="GO:0003677">
    <property type="term" value="F:DNA binding"/>
    <property type="evidence" value="ECO:0007669"/>
    <property type="project" value="InterPro"/>
</dbReference>
<dbReference type="CDD" id="cd04497">
    <property type="entry name" value="hPOT1_OB1_like"/>
    <property type="match status" value="1"/>
</dbReference>
<feature type="region of interest" description="Disordered" evidence="1">
    <location>
        <begin position="665"/>
        <end position="708"/>
    </location>
</feature>
<feature type="compositionally biased region" description="Acidic residues" evidence="1">
    <location>
        <begin position="842"/>
        <end position="866"/>
    </location>
</feature>
<feature type="compositionally biased region" description="Acidic residues" evidence="1">
    <location>
        <begin position="789"/>
        <end position="805"/>
    </location>
</feature>
<dbReference type="SUPFAM" id="SSF51658">
    <property type="entry name" value="Xylose isomerase-like"/>
    <property type="match status" value="1"/>
</dbReference>
<dbReference type="InterPro" id="IPR012340">
    <property type="entry name" value="NA-bd_OB-fold"/>
</dbReference>
<feature type="region of interest" description="Disordered" evidence="1">
    <location>
        <begin position="725"/>
        <end position="766"/>
    </location>
</feature>
<dbReference type="Gene3D" id="2.40.50.140">
    <property type="entry name" value="Nucleic acid-binding proteins"/>
    <property type="match status" value="1"/>
</dbReference>
<dbReference type="SUPFAM" id="SSF50249">
    <property type="entry name" value="Nucleic acid-binding proteins"/>
    <property type="match status" value="1"/>
</dbReference>
<dbReference type="InterPro" id="IPR011564">
    <property type="entry name" value="Telomer_end-bd_POT1/Cdc13"/>
</dbReference>
<dbReference type="GO" id="GO:0000723">
    <property type="term" value="P:telomere maintenance"/>
    <property type="evidence" value="ECO:0007669"/>
    <property type="project" value="InterPro"/>
</dbReference>
<feature type="compositionally biased region" description="Low complexity" evidence="1">
    <location>
        <begin position="1371"/>
        <end position="1389"/>
    </location>
</feature>
<dbReference type="OrthoDB" id="5363079at2759"/>
<feature type="region of interest" description="Disordered" evidence="1">
    <location>
        <begin position="1371"/>
        <end position="1404"/>
    </location>
</feature>
<dbReference type="InterPro" id="IPR036237">
    <property type="entry name" value="Xyl_isomerase-like_sf"/>
</dbReference>
<feature type="compositionally biased region" description="Acidic residues" evidence="1">
    <location>
        <begin position="741"/>
        <end position="754"/>
    </location>
</feature>
<reference evidence="3" key="1">
    <citation type="submission" date="2010-03" db="EMBL/GenBank/DDBJ databases">
        <title>Annotation of Blastomyces dermatitidis strain ATCC 18188.</title>
        <authorList>
            <consortium name="The Broad Institute Genome Sequencing Platform"/>
            <consortium name="Broad Institute Genome Sequencing Center for Infectious Disease."/>
            <person name="Cuomo C."/>
            <person name="Klein B."/>
            <person name="Sullivan T."/>
            <person name="Heitman J."/>
            <person name="Young S."/>
            <person name="Zeng Q."/>
            <person name="Gargeya S."/>
            <person name="Alvarado L."/>
            <person name="Berlin A.M."/>
            <person name="Chapman S.B."/>
            <person name="Chen Z."/>
            <person name="Freedman E."/>
            <person name="Gellesch M."/>
            <person name="Goldberg J."/>
            <person name="Griggs A."/>
            <person name="Gujja S."/>
            <person name="Heilman E."/>
            <person name="Heiman D."/>
            <person name="Howarth C."/>
            <person name="Mehta T."/>
            <person name="Neiman D."/>
            <person name="Pearson M."/>
            <person name="Roberts A."/>
            <person name="Saif S."/>
            <person name="Shea T."/>
            <person name="Shenoy N."/>
            <person name="Sisk P."/>
            <person name="Stolte C."/>
            <person name="Sykes S."/>
            <person name="White J."/>
            <person name="Yandava C."/>
            <person name="Haas B."/>
            <person name="Nusbaum C."/>
            <person name="Birren B."/>
        </authorList>
    </citation>
    <scope>NUCLEOTIDE SEQUENCE</scope>
    <source>
        <strain evidence="3">ATCC 18188</strain>
    </source>
</reference>
<feature type="compositionally biased region" description="Basic and acidic residues" evidence="1">
    <location>
        <begin position="757"/>
        <end position="766"/>
    </location>
</feature>
<feature type="domain" description="Telomeric single stranded DNA binding POT1/Cdc13" evidence="2">
    <location>
        <begin position="1219"/>
        <end position="1352"/>
    </location>
</feature>
<dbReference type="EMBL" id="GG749430">
    <property type="protein sequence ID" value="KMW67684.1"/>
    <property type="molecule type" value="Genomic_DNA"/>
</dbReference>
<feature type="compositionally biased region" description="Polar residues" evidence="1">
    <location>
        <begin position="915"/>
        <end position="932"/>
    </location>
</feature>
<dbReference type="Gene3D" id="3.20.20.150">
    <property type="entry name" value="Divalent-metal-dependent TIM barrel enzymes"/>
    <property type="match status" value="1"/>
</dbReference>
<evidence type="ECO:0000256" key="1">
    <source>
        <dbReference type="SAM" id="MobiDB-lite"/>
    </source>
</evidence>
<feature type="compositionally biased region" description="Basic and acidic residues" evidence="1">
    <location>
        <begin position="683"/>
        <end position="696"/>
    </location>
</feature>
<dbReference type="Proteomes" id="UP000007802">
    <property type="component" value="Unassembled WGS sequence"/>
</dbReference>
<feature type="compositionally biased region" description="Basic and acidic residues" evidence="1">
    <location>
        <begin position="1070"/>
        <end position="1101"/>
    </location>
</feature>
<gene>
    <name evidence="3" type="ORF">BDDG_12252</name>
</gene>
<feature type="region of interest" description="Disordered" evidence="1">
    <location>
        <begin position="479"/>
        <end position="502"/>
    </location>
</feature>
<feature type="compositionally biased region" description="Basic and acidic residues" evidence="1">
    <location>
        <begin position="1028"/>
        <end position="1038"/>
    </location>
</feature>
<sequence>MEACGTDMLQVGSTDAPAHKISANREDIVSDLQQLADLLRLRNMRLAYENWCWSTHAPTWKDVWDIVQEVNRPNVGLCLDTFQTAGSEWADPTNASGLVEKVEGGADINEHQLDQRFKQSLDELAKTVPPGKIYLLQISDAYKPLPSPLEKREIDGMRPRARWSHAFRPFPYHGGYLPIEDVTRAVLETGFRGWFSMEVFDGGLRGEVGGYGMPLSTNGASALVSTTPTPLAHLSPSLDRLKERHIRAVVILLWPYSSYTKQFSLLISEPDFRLRDRKGQVRVSFHGASAEAVAKSQVSIGDTVVLSLDGARWQNQDADISTPGKSIDWDLSFSKRLLLEVYRDSELLTTVEVEPPQVERLCIDGTVPTTPNRLSSTPQAQRNGEHAGLVTDNWASPAFSQKFSGSFGSLSSLAFNPLEEEDGYIWGRGRKRTKFSRPSSEWTFVDTPPSPPPAAADAWEDEDLELDDGEQEDVTLEEYPSQGDTVPNSQTTVHADSKSQDNGRLLETQTIDNFTPPTALNISSTFSTTFDHSLPDGSAHIFTQNSNWDTTHSQQPTVTPFTSFGNSFVQDQPIVDHEATAKPPPLTLSPLTSATSSPEILEGTSHEAAPSSSPISTQLHVHDTTASQLVTTQHGIAGQTSEEVGSQDEAMVNGPEGVHHLLDHRADNNARPSPPTPVVDLDSQGRFDQEATEPDHVAPVTSVEEREADLTELEEAERQAALVMSQGLSGQGYDVDKEMTDQDGEGEEEIEEYVEGTAREPLEEGREELMEEKFEKIFEQRVSRKPTEDLEEELVELQEELEERMEEERLGEGEHEEGEEEGEDMEIYSDDEIGHSVSENSSELESEEEYDEGSELESELGPDEDTLPPRPTYLAVPRAPPEIIVLDSDDDEGAPVVTFAPQHVEIPSSDVPRQPSDTELSNSPPQDLTTISFKPHGEFGADTRQETGESTAVTNLLGGDIVPPNLEPSASFDETPQQETIGYMAQAALHIEAEPAATDHEGEDTSEKSGDLNGFRHASPSFSSGSMSDRELEAKLHLSDNIAIDPQLYQPKKQKSPSTRPKTPGSVDHGPSHEGAFDINGWKERRVSLSPDAKDPSETRIETPQSADIPSSPPSLEARLAEDELVTSQLFRDMEEQSRRENLQTPEFVDEQPLPIPQPPKNEEAEKASVDVAVKADIDMRKGKSVDHADAIKTAELESPTVLQPNTNARGLRSRLSYFFPLSTLADNFNKMTDTISVVISCSKISRSRKGPREYHTTLHITEPSMSGITVCAQMFRKTKSSLPTAEKGDVILLRDFKVQSMDHKMMLISMTTSSWAVFPGGNDTDVQMNGPPVEFGIEEQEYVASLRQWYEEEGEQLAKKHEYLALARGSTESSSSISTSTSGSPSSSRGNIFKKYARPKRSRHRQITIHELRDGRRYAEVGVSADKETIHELRDGTVYANLS</sequence>
<feature type="compositionally biased region" description="Low complexity" evidence="1">
    <location>
        <begin position="588"/>
        <end position="598"/>
    </location>
</feature>
<name>A0A0J9HF70_AJEDA</name>
<protein>
    <recommendedName>
        <fullName evidence="2">Telomeric single stranded DNA binding POT1/Cdc13 domain-containing protein</fullName>
    </recommendedName>
</protein>
<feature type="region of interest" description="Disordered" evidence="1">
    <location>
        <begin position="579"/>
        <end position="616"/>
    </location>
</feature>
<feature type="compositionally biased region" description="Polar residues" evidence="1">
    <location>
        <begin position="482"/>
        <end position="494"/>
    </location>
</feature>
<feature type="compositionally biased region" description="Basic and acidic residues" evidence="1">
    <location>
        <begin position="991"/>
        <end position="1010"/>
    </location>
</feature>
<dbReference type="PANTHER" id="PTHR12110:SF56">
    <property type="entry name" value="DEHYDRATASE, PUTATIVE (AFU_ORTHOLOGUE AFUA_6G08740)-RELATED"/>
    <property type="match status" value="1"/>
</dbReference>
<dbReference type="InterPro" id="IPR050312">
    <property type="entry name" value="IolE/XylAMocC-like"/>
</dbReference>
<organism evidence="3">
    <name type="scientific">Ajellomyces dermatitidis (strain ATCC 18188 / CBS 674.68)</name>
    <name type="common">Blastomyces dermatitidis</name>
    <dbReference type="NCBI Taxonomy" id="653446"/>
    <lineage>
        <taxon>Eukaryota</taxon>
        <taxon>Fungi</taxon>
        <taxon>Dikarya</taxon>
        <taxon>Ascomycota</taxon>
        <taxon>Pezizomycotina</taxon>
        <taxon>Eurotiomycetes</taxon>
        <taxon>Eurotiomycetidae</taxon>
        <taxon>Onygenales</taxon>
        <taxon>Ajellomycetaceae</taxon>
        <taxon>Blastomyces</taxon>
    </lineage>
</organism>
<proteinExistence type="predicted"/>
<dbReference type="Pfam" id="PF01261">
    <property type="entry name" value="AP_endonuc_2"/>
    <property type="match status" value="1"/>
</dbReference>
<dbReference type="Pfam" id="PF02765">
    <property type="entry name" value="POT1"/>
    <property type="match status" value="1"/>
</dbReference>